<dbReference type="AlphaFoldDB" id="A0AAV1HV84"/>
<feature type="compositionally biased region" description="Polar residues" evidence="1">
    <location>
        <begin position="188"/>
        <end position="207"/>
    </location>
</feature>
<accession>A0AAV1HV84</accession>
<comment type="caution">
    <text evidence="3">The sequence shown here is derived from an EMBL/GenBank/DDBJ whole genome shotgun (WGS) entry which is preliminary data.</text>
</comment>
<proteinExistence type="predicted"/>
<dbReference type="EMBL" id="CAUYUE010000002">
    <property type="protein sequence ID" value="CAK0739124.1"/>
    <property type="molecule type" value="Genomic_DNA"/>
</dbReference>
<sequence>MMLGPTSKPFKQSSTFGLPCATKQGCRATQLSPRIKITPRKALLCTASLDPWKTLGVAHDADDADIKKAYRKLVLQHHPDLKGSQAATRFVKIQEAYEVVTGKRRGSTVEETKQAAKTGTWDFHDWYWKFTASKRWDQQSKKKPVDAAQQAARPTGAPEQALQEQLAGLRRKAAFRRASRRAGSSAAQETSCAASGAPTSSSAQCSGSAPAAEAQDAAYHSSAGSSHSAHASAAASWQLAGLRRRAALRVQTQQSEDTPAPSDRTSASTEVANSHTGAGAERPPSSHIRRDTSEETLQHEPAVITHHAYAAAAATAEGSAPQDRPGQQKQDQEANSAVPWRRQHTAQRSSFGGASAFRVAAGSHPLAEIDIVKCMREITNHFSCR</sequence>
<feature type="compositionally biased region" description="Basic residues" evidence="1">
    <location>
        <begin position="169"/>
        <end position="180"/>
    </location>
</feature>
<dbReference type="Pfam" id="PF00226">
    <property type="entry name" value="DnaJ"/>
    <property type="match status" value="1"/>
</dbReference>
<dbReference type="PANTHER" id="PTHR24074">
    <property type="entry name" value="CO-CHAPERONE PROTEIN DJLA"/>
    <property type="match status" value="1"/>
</dbReference>
<protein>
    <recommendedName>
        <fullName evidence="2">J domain-containing protein</fullName>
    </recommendedName>
</protein>
<feature type="domain" description="J" evidence="2">
    <location>
        <begin position="50"/>
        <end position="105"/>
    </location>
</feature>
<dbReference type="PROSITE" id="PS50076">
    <property type="entry name" value="DNAJ_2"/>
    <property type="match status" value="1"/>
</dbReference>
<dbReference type="SUPFAM" id="SSF46565">
    <property type="entry name" value="Chaperone J-domain"/>
    <property type="match status" value="1"/>
</dbReference>
<dbReference type="SMART" id="SM00271">
    <property type="entry name" value="DnaJ"/>
    <property type="match status" value="1"/>
</dbReference>
<dbReference type="InterPro" id="IPR050817">
    <property type="entry name" value="DjlA_DnaK_co-chaperone"/>
</dbReference>
<evidence type="ECO:0000313" key="3">
    <source>
        <dbReference type="EMBL" id="CAK0739124.1"/>
    </source>
</evidence>
<feature type="compositionally biased region" description="Polar residues" evidence="1">
    <location>
        <begin position="250"/>
        <end position="276"/>
    </location>
</feature>
<dbReference type="Gene3D" id="1.10.287.110">
    <property type="entry name" value="DnaJ domain"/>
    <property type="match status" value="1"/>
</dbReference>
<dbReference type="InterPro" id="IPR036869">
    <property type="entry name" value="J_dom_sf"/>
</dbReference>
<feature type="region of interest" description="Disordered" evidence="1">
    <location>
        <begin position="249"/>
        <end position="296"/>
    </location>
</feature>
<dbReference type="PRINTS" id="PR00625">
    <property type="entry name" value="JDOMAIN"/>
</dbReference>
<organism evidence="3 4">
    <name type="scientific">Coccomyxa viridis</name>
    <dbReference type="NCBI Taxonomy" id="1274662"/>
    <lineage>
        <taxon>Eukaryota</taxon>
        <taxon>Viridiplantae</taxon>
        <taxon>Chlorophyta</taxon>
        <taxon>core chlorophytes</taxon>
        <taxon>Trebouxiophyceae</taxon>
        <taxon>Trebouxiophyceae incertae sedis</taxon>
        <taxon>Coccomyxaceae</taxon>
        <taxon>Coccomyxa</taxon>
    </lineage>
</organism>
<reference evidence="3 4" key="1">
    <citation type="submission" date="2023-10" db="EMBL/GenBank/DDBJ databases">
        <authorList>
            <person name="Maclean D."/>
            <person name="Macfadyen A."/>
        </authorList>
    </citation>
    <scope>NUCLEOTIDE SEQUENCE [LARGE SCALE GENOMIC DNA]</scope>
</reference>
<gene>
    <name evidence="3" type="ORF">CVIRNUC_001139</name>
</gene>
<dbReference type="Proteomes" id="UP001314263">
    <property type="component" value="Unassembled WGS sequence"/>
</dbReference>
<dbReference type="InterPro" id="IPR001623">
    <property type="entry name" value="DnaJ_domain"/>
</dbReference>
<feature type="region of interest" description="Disordered" evidence="1">
    <location>
        <begin position="138"/>
        <end position="208"/>
    </location>
</feature>
<evidence type="ECO:0000259" key="2">
    <source>
        <dbReference type="PROSITE" id="PS50076"/>
    </source>
</evidence>
<name>A0AAV1HV84_9CHLO</name>
<evidence type="ECO:0000256" key="1">
    <source>
        <dbReference type="SAM" id="MobiDB-lite"/>
    </source>
</evidence>
<feature type="compositionally biased region" description="Polar residues" evidence="1">
    <location>
        <begin position="325"/>
        <end position="335"/>
    </location>
</feature>
<feature type="region of interest" description="Disordered" evidence="1">
    <location>
        <begin position="311"/>
        <end position="349"/>
    </location>
</feature>
<evidence type="ECO:0000313" key="4">
    <source>
        <dbReference type="Proteomes" id="UP001314263"/>
    </source>
</evidence>
<keyword evidence="4" id="KW-1185">Reference proteome</keyword>
<dbReference type="CDD" id="cd06257">
    <property type="entry name" value="DnaJ"/>
    <property type="match status" value="1"/>
</dbReference>